<name>A0AC58TX06_TOBAC</name>
<reference evidence="1" key="1">
    <citation type="journal article" date="2014" name="Nat. Commun.">
        <title>The tobacco genome sequence and its comparison with those of tomato and potato.</title>
        <authorList>
            <person name="Sierro N."/>
            <person name="Battey J.N."/>
            <person name="Ouadi S."/>
            <person name="Bakaher N."/>
            <person name="Bovet L."/>
            <person name="Willig A."/>
            <person name="Goepfert S."/>
            <person name="Peitsch M.C."/>
            <person name="Ivanov N.V."/>
        </authorList>
    </citation>
    <scope>NUCLEOTIDE SEQUENCE [LARGE SCALE GENOMIC DNA]</scope>
</reference>
<protein>
    <submittedName>
        <fullName evidence="2">Uncharacterized protein LOC142177170</fullName>
    </submittedName>
</protein>
<dbReference type="RefSeq" id="XP_075101739.1">
    <property type="nucleotide sequence ID" value="XM_075245638.1"/>
</dbReference>
<keyword evidence="1" id="KW-1185">Reference proteome</keyword>
<proteinExistence type="predicted"/>
<reference evidence="2" key="2">
    <citation type="submission" date="2025-08" db="UniProtKB">
        <authorList>
            <consortium name="RefSeq"/>
        </authorList>
    </citation>
    <scope>IDENTIFICATION</scope>
    <source>
        <tissue evidence="2">Leaf</tissue>
    </source>
</reference>
<evidence type="ECO:0000313" key="2">
    <source>
        <dbReference type="RefSeq" id="XP_075101739.1"/>
    </source>
</evidence>
<sequence length="233" mass="26329">MERGSGRGGISRPGGKQQNRIYAFFGHQNLESSPDMVTSILSVSSINVHALVDSGFNLLYITPLVTGKCGKVPELLCQSFKVSMATGKYLVIRRVYEGCDVMIHDCYTLADLNELEIMEFDIIMSMTWLDSCYATVDCWKKVVCFNFPGEPTLEWWGGIAEPKRKFISYLKARKIIMKGCFYHLVQVQDVEAKPSTSQWVPTVSEFLHVFPDELLSIPPEREIEFAINVPPDT</sequence>
<evidence type="ECO:0000313" key="1">
    <source>
        <dbReference type="Proteomes" id="UP000790787"/>
    </source>
</evidence>
<dbReference type="Proteomes" id="UP000790787">
    <property type="component" value="Chromosome 23"/>
</dbReference>
<organism evidence="1 2">
    <name type="scientific">Nicotiana tabacum</name>
    <name type="common">Common tobacco</name>
    <dbReference type="NCBI Taxonomy" id="4097"/>
    <lineage>
        <taxon>Eukaryota</taxon>
        <taxon>Viridiplantae</taxon>
        <taxon>Streptophyta</taxon>
        <taxon>Embryophyta</taxon>
        <taxon>Tracheophyta</taxon>
        <taxon>Spermatophyta</taxon>
        <taxon>Magnoliopsida</taxon>
        <taxon>eudicotyledons</taxon>
        <taxon>Gunneridae</taxon>
        <taxon>Pentapetalae</taxon>
        <taxon>asterids</taxon>
        <taxon>lamiids</taxon>
        <taxon>Solanales</taxon>
        <taxon>Solanaceae</taxon>
        <taxon>Nicotianoideae</taxon>
        <taxon>Nicotianeae</taxon>
        <taxon>Nicotiana</taxon>
    </lineage>
</organism>
<gene>
    <name evidence="2" type="primary">LOC142177170</name>
</gene>
<accession>A0AC58TX06</accession>